<comment type="caution">
    <text evidence="3">The sequence shown here is derived from an EMBL/GenBank/DDBJ whole genome shotgun (WGS) entry which is preliminary data.</text>
</comment>
<keyword evidence="2" id="KW-1133">Transmembrane helix</keyword>
<dbReference type="RefSeq" id="WP_087659143.1">
    <property type="nucleotide sequence ID" value="NZ_FCOL02000045.1"/>
</dbReference>
<evidence type="ECO:0000256" key="1">
    <source>
        <dbReference type="SAM" id="MobiDB-lite"/>
    </source>
</evidence>
<evidence type="ECO:0000313" key="4">
    <source>
        <dbReference type="Proteomes" id="UP000054925"/>
    </source>
</evidence>
<keyword evidence="2" id="KW-0472">Membrane</keyword>
<feature type="transmembrane region" description="Helical" evidence="2">
    <location>
        <begin position="51"/>
        <end position="76"/>
    </location>
</feature>
<dbReference type="AlphaFoldDB" id="A0A158KCV0"/>
<keyword evidence="2" id="KW-0812">Transmembrane</keyword>
<organism evidence="3 4">
    <name type="scientific">Caballeronia terrestris</name>
    <dbReference type="NCBI Taxonomy" id="1226301"/>
    <lineage>
        <taxon>Bacteria</taxon>
        <taxon>Pseudomonadati</taxon>
        <taxon>Pseudomonadota</taxon>
        <taxon>Betaproteobacteria</taxon>
        <taxon>Burkholderiales</taxon>
        <taxon>Burkholderiaceae</taxon>
        <taxon>Caballeronia</taxon>
    </lineage>
</organism>
<protein>
    <submittedName>
        <fullName evidence="3">Uncharacterized protein</fullName>
    </submittedName>
</protein>
<sequence length="92" mass="11155">MGATTEEFKAELRAQEAEREAKWEQRERERQAERERTEAEYQRKNRRSWRILWTMLAVECSFILYLAGPTIIRVLIRATRDWQALFHSFPNP</sequence>
<gene>
    <name evidence="3" type="ORF">AWB67_05289</name>
</gene>
<name>A0A158KCV0_9BURK</name>
<feature type="region of interest" description="Disordered" evidence="1">
    <location>
        <begin position="1"/>
        <end position="37"/>
    </location>
</feature>
<reference evidence="3" key="1">
    <citation type="submission" date="2016-01" db="EMBL/GenBank/DDBJ databases">
        <authorList>
            <person name="Peeters C."/>
        </authorList>
    </citation>
    <scope>NUCLEOTIDE SEQUENCE [LARGE SCALE GENOMIC DNA]</scope>
    <source>
        <strain evidence="3">LMG 22937</strain>
    </source>
</reference>
<proteinExistence type="predicted"/>
<evidence type="ECO:0000256" key="2">
    <source>
        <dbReference type="SAM" id="Phobius"/>
    </source>
</evidence>
<dbReference type="EMBL" id="FCOL02000045">
    <property type="protein sequence ID" value="SAL78573.1"/>
    <property type="molecule type" value="Genomic_DNA"/>
</dbReference>
<keyword evidence="4" id="KW-1185">Reference proteome</keyword>
<evidence type="ECO:0000313" key="3">
    <source>
        <dbReference type="EMBL" id="SAL78573.1"/>
    </source>
</evidence>
<dbReference type="Proteomes" id="UP000054925">
    <property type="component" value="Unassembled WGS sequence"/>
</dbReference>
<accession>A0A158KCV0</accession>